<dbReference type="CDD" id="cd01949">
    <property type="entry name" value="GGDEF"/>
    <property type="match status" value="1"/>
</dbReference>
<dbReference type="Pfam" id="PF00563">
    <property type="entry name" value="EAL"/>
    <property type="match status" value="1"/>
</dbReference>
<dbReference type="GO" id="GO:0006355">
    <property type="term" value="P:regulation of DNA-templated transcription"/>
    <property type="evidence" value="ECO:0007669"/>
    <property type="project" value="InterPro"/>
</dbReference>
<dbReference type="PROSITE" id="PS50887">
    <property type="entry name" value="GGDEF"/>
    <property type="match status" value="1"/>
</dbReference>
<dbReference type="InterPro" id="IPR000160">
    <property type="entry name" value="GGDEF_dom"/>
</dbReference>
<dbReference type="NCBIfam" id="TIGR00229">
    <property type="entry name" value="sensory_box"/>
    <property type="match status" value="1"/>
</dbReference>
<evidence type="ECO:0000259" key="3">
    <source>
        <dbReference type="PROSITE" id="PS50887"/>
    </source>
</evidence>
<feature type="domain" description="EAL" evidence="2">
    <location>
        <begin position="487"/>
        <end position="740"/>
    </location>
</feature>
<dbReference type="InterPro" id="IPR043128">
    <property type="entry name" value="Rev_trsase/Diguanyl_cyclase"/>
</dbReference>
<dbReference type="EMBL" id="JACIDX010000002">
    <property type="protein sequence ID" value="MBB3953760.1"/>
    <property type="molecule type" value="Genomic_DNA"/>
</dbReference>
<dbReference type="Pfam" id="PF01590">
    <property type="entry name" value="GAF"/>
    <property type="match status" value="1"/>
</dbReference>
<gene>
    <name evidence="4" type="ORF">GGR38_000687</name>
</gene>
<dbReference type="SUPFAM" id="SSF55073">
    <property type="entry name" value="Nucleotide cyclase"/>
    <property type="match status" value="1"/>
</dbReference>
<dbReference type="Gene3D" id="3.30.450.20">
    <property type="entry name" value="PAS domain"/>
    <property type="match status" value="1"/>
</dbReference>
<evidence type="ECO:0000259" key="2">
    <source>
        <dbReference type="PROSITE" id="PS50883"/>
    </source>
</evidence>
<dbReference type="PANTHER" id="PTHR44757">
    <property type="entry name" value="DIGUANYLATE CYCLASE DGCP"/>
    <property type="match status" value="1"/>
</dbReference>
<dbReference type="SUPFAM" id="SSF141868">
    <property type="entry name" value="EAL domain-like"/>
    <property type="match status" value="1"/>
</dbReference>
<dbReference type="InterPro" id="IPR029016">
    <property type="entry name" value="GAF-like_dom_sf"/>
</dbReference>
<dbReference type="InterPro" id="IPR029787">
    <property type="entry name" value="Nucleotide_cyclase"/>
</dbReference>
<dbReference type="Pfam" id="PF00989">
    <property type="entry name" value="PAS"/>
    <property type="match status" value="1"/>
</dbReference>
<dbReference type="InterPro" id="IPR013767">
    <property type="entry name" value="PAS_fold"/>
</dbReference>
<sequence length="746" mass="81396">MQHPEVAIDENERLLALAEYQVDPAEGLQSLQPIVDMAARLFNCAGAGVNMVGRNNVTHAASFGICPSRLARETSFCGHAINQDGIMLVPDAAKDERFHDNPLVMAGMLRFYAGIALRSPSGHALGALCLLDPAPRADGAFDAQDRERLLQLAEMVSDRLELRRIAISASEGSGLLLQANRATAPSAILSCDERGFLTACNPEAALMFGWSQEDMIGAPFDHLLTEEHRSITRAGMRRALQGRMPEADTTMLVARRKDGSQFPVELHWSHWQEGDQTAFGIIVRDLSHAPTDRATLNRLVHYDNTTGLPDRSLLFRHIDEALGRGEDLSMIITDLSGMSDVNNTLGHALGDQVLRQVGERIRASAPEAALVARKTGNKFASVLKTRDPIALGHIARAINAALAEPFAIAGQEVLIGSYCGMAIAPKRLSNSQSTPEREFSCNDAPDREFTSEELVGDAELALHQAYGLGRGHVCLFMPQMRAQAVTRRQFQMELRHAFVDGQFALFYQPQIDMVDERVTSAEALIRWHHPVRGLLLPGAFLDALEAGSLAGEVGNWVLDTACAQAAKWRRQQPDFGISVNLSAAQFKQGNLPAVVAAALLRHDLPADALELEITENIILNDQSDILEQLRAIRATGVRLSFDDFGTGFASLNLLSTYPISAIKIDKGFTRLGQASPRDQVVVEGLIAIAAGLGLEVIAEGIEDEATLRFLQQRHCHKGQGYYFGRPCSIDEFARLHLSSPPRQANG</sequence>
<dbReference type="Gene3D" id="3.20.20.450">
    <property type="entry name" value="EAL domain"/>
    <property type="match status" value="1"/>
</dbReference>
<dbReference type="SUPFAM" id="SSF55781">
    <property type="entry name" value="GAF domain-like"/>
    <property type="match status" value="1"/>
</dbReference>
<dbReference type="SMART" id="SM00267">
    <property type="entry name" value="GGDEF"/>
    <property type="match status" value="1"/>
</dbReference>
<dbReference type="InterPro" id="IPR003018">
    <property type="entry name" value="GAF"/>
</dbReference>
<proteinExistence type="predicted"/>
<evidence type="ECO:0000313" key="4">
    <source>
        <dbReference type="EMBL" id="MBB3953760.1"/>
    </source>
</evidence>
<feature type="domain" description="GGDEF" evidence="3">
    <location>
        <begin position="326"/>
        <end position="478"/>
    </location>
</feature>
<dbReference type="InterPro" id="IPR000014">
    <property type="entry name" value="PAS"/>
</dbReference>
<dbReference type="Gene3D" id="3.30.70.270">
    <property type="match status" value="1"/>
</dbReference>
<comment type="caution">
    <text evidence="4">The sequence shown here is derived from an EMBL/GenBank/DDBJ whole genome shotgun (WGS) entry which is preliminary data.</text>
</comment>
<dbReference type="InterPro" id="IPR035919">
    <property type="entry name" value="EAL_sf"/>
</dbReference>
<protein>
    <submittedName>
        <fullName evidence="4">PAS domain S-box-containing protein/diguanylate cyclase (GGDEF)-like protein</fullName>
    </submittedName>
</protein>
<dbReference type="Gene3D" id="3.30.450.40">
    <property type="match status" value="1"/>
</dbReference>
<dbReference type="PROSITE" id="PS50883">
    <property type="entry name" value="EAL"/>
    <property type="match status" value="1"/>
</dbReference>
<dbReference type="PROSITE" id="PS50112">
    <property type="entry name" value="PAS"/>
    <property type="match status" value="1"/>
</dbReference>
<dbReference type="Proteomes" id="UP000548867">
    <property type="component" value="Unassembled WGS sequence"/>
</dbReference>
<dbReference type="Pfam" id="PF00990">
    <property type="entry name" value="GGDEF"/>
    <property type="match status" value="1"/>
</dbReference>
<dbReference type="SMART" id="SM00052">
    <property type="entry name" value="EAL"/>
    <property type="match status" value="1"/>
</dbReference>
<dbReference type="CDD" id="cd00130">
    <property type="entry name" value="PAS"/>
    <property type="match status" value="1"/>
</dbReference>
<dbReference type="NCBIfam" id="TIGR00254">
    <property type="entry name" value="GGDEF"/>
    <property type="match status" value="1"/>
</dbReference>
<dbReference type="SUPFAM" id="SSF55785">
    <property type="entry name" value="PYP-like sensor domain (PAS domain)"/>
    <property type="match status" value="1"/>
</dbReference>
<dbReference type="InterPro" id="IPR035965">
    <property type="entry name" value="PAS-like_dom_sf"/>
</dbReference>
<evidence type="ECO:0000313" key="5">
    <source>
        <dbReference type="Proteomes" id="UP000548867"/>
    </source>
</evidence>
<dbReference type="InterPro" id="IPR001633">
    <property type="entry name" value="EAL_dom"/>
</dbReference>
<dbReference type="SMART" id="SM00091">
    <property type="entry name" value="PAS"/>
    <property type="match status" value="1"/>
</dbReference>
<accession>A0A7W6CE18</accession>
<evidence type="ECO:0000259" key="1">
    <source>
        <dbReference type="PROSITE" id="PS50112"/>
    </source>
</evidence>
<feature type="domain" description="PAS" evidence="1">
    <location>
        <begin position="183"/>
        <end position="243"/>
    </location>
</feature>
<name>A0A7W6CE18_9SPHN</name>
<keyword evidence="5" id="KW-1185">Reference proteome</keyword>
<dbReference type="AlphaFoldDB" id="A0A7W6CE18"/>
<organism evidence="4 5">
    <name type="scientific">Novosphingobium sediminicola</name>
    <dbReference type="NCBI Taxonomy" id="563162"/>
    <lineage>
        <taxon>Bacteria</taxon>
        <taxon>Pseudomonadati</taxon>
        <taxon>Pseudomonadota</taxon>
        <taxon>Alphaproteobacteria</taxon>
        <taxon>Sphingomonadales</taxon>
        <taxon>Sphingomonadaceae</taxon>
        <taxon>Novosphingobium</taxon>
    </lineage>
</organism>
<dbReference type="CDD" id="cd01948">
    <property type="entry name" value="EAL"/>
    <property type="match status" value="1"/>
</dbReference>
<dbReference type="PANTHER" id="PTHR44757:SF2">
    <property type="entry name" value="BIOFILM ARCHITECTURE MAINTENANCE PROTEIN MBAA"/>
    <property type="match status" value="1"/>
</dbReference>
<dbReference type="RefSeq" id="WP_183622657.1">
    <property type="nucleotide sequence ID" value="NZ_JACIDX010000002.1"/>
</dbReference>
<reference evidence="4 5" key="1">
    <citation type="submission" date="2020-08" db="EMBL/GenBank/DDBJ databases">
        <title>Genomic Encyclopedia of Type Strains, Phase IV (KMG-IV): sequencing the most valuable type-strain genomes for metagenomic binning, comparative biology and taxonomic classification.</title>
        <authorList>
            <person name="Goeker M."/>
        </authorList>
    </citation>
    <scope>NUCLEOTIDE SEQUENCE [LARGE SCALE GENOMIC DNA]</scope>
    <source>
        <strain evidence="4 5">DSM 27057</strain>
    </source>
</reference>
<dbReference type="InterPro" id="IPR052155">
    <property type="entry name" value="Biofilm_reg_signaling"/>
</dbReference>
<dbReference type="SMART" id="SM00065">
    <property type="entry name" value="GAF"/>
    <property type="match status" value="1"/>
</dbReference>